<accession>A0A8J2HZR9</accession>
<evidence type="ECO:0000313" key="3">
    <source>
        <dbReference type="Proteomes" id="UP000676310"/>
    </source>
</evidence>
<evidence type="ECO:0008006" key="4">
    <source>
        <dbReference type="Google" id="ProtNLM"/>
    </source>
</evidence>
<dbReference type="Proteomes" id="UP000676310">
    <property type="component" value="Unassembled WGS sequence"/>
</dbReference>
<comment type="caution">
    <text evidence="2">The sequence shown here is derived from an EMBL/GenBank/DDBJ whole genome shotgun (WGS) entry which is preliminary data.</text>
</comment>
<dbReference type="OrthoDB" id="3797664at2759"/>
<organism evidence="2 3">
    <name type="scientific">Alternaria atra</name>
    <dbReference type="NCBI Taxonomy" id="119953"/>
    <lineage>
        <taxon>Eukaryota</taxon>
        <taxon>Fungi</taxon>
        <taxon>Dikarya</taxon>
        <taxon>Ascomycota</taxon>
        <taxon>Pezizomycotina</taxon>
        <taxon>Dothideomycetes</taxon>
        <taxon>Pleosporomycetidae</taxon>
        <taxon>Pleosporales</taxon>
        <taxon>Pleosporineae</taxon>
        <taxon>Pleosporaceae</taxon>
        <taxon>Alternaria</taxon>
        <taxon>Alternaria sect. Ulocladioides</taxon>
    </lineage>
</organism>
<dbReference type="RefSeq" id="XP_043167371.1">
    <property type="nucleotide sequence ID" value="XM_043311436.1"/>
</dbReference>
<keyword evidence="1" id="KW-0732">Signal</keyword>
<dbReference type="EMBL" id="CAJRGZ010000017">
    <property type="protein sequence ID" value="CAG5155775.1"/>
    <property type="molecule type" value="Genomic_DNA"/>
</dbReference>
<keyword evidence="3" id="KW-1185">Reference proteome</keyword>
<feature type="chain" id="PRO_5035219948" description="GPI anchored serine-rich protein" evidence="1">
    <location>
        <begin position="17"/>
        <end position="132"/>
    </location>
</feature>
<sequence>MRFSIIAASLIAAVAAQYPSAAEESCSAPVTVTVTETLAHTPVAPSMSSAYYPTTTPMAATPSSPAPVMGGTGVPPMVPDASSVGTLPIASGTAAPSGSGTGAPYPEFTGAASSFKVGGALAGVGAVAALFL</sequence>
<name>A0A8J2HZR9_9PLEO</name>
<reference evidence="2" key="1">
    <citation type="submission" date="2021-05" db="EMBL/GenBank/DDBJ databases">
        <authorList>
            <person name="Stam R."/>
        </authorList>
    </citation>
    <scope>NUCLEOTIDE SEQUENCE</scope>
    <source>
        <strain evidence="2">CS162</strain>
    </source>
</reference>
<evidence type="ECO:0000313" key="2">
    <source>
        <dbReference type="EMBL" id="CAG5155775.1"/>
    </source>
</evidence>
<evidence type="ECO:0000256" key="1">
    <source>
        <dbReference type="SAM" id="SignalP"/>
    </source>
</evidence>
<feature type="signal peptide" evidence="1">
    <location>
        <begin position="1"/>
        <end position="16"/>
    </location>
</feature>
<dbReference type="AlphaFoldDB" id="A0A8J2HZR9"/>
<protein>
    <recommendedName>
        <fullName evidence="4">GPI anchored serine-rich protein</fullName>
    </recommendedName>
</protein>
<proteinExistence type="predicted"/>
<dbReference type="GeneID" id="67015427"/>
<gene>
    <name evidence="2" type="ORF">ALTATR162_LOCUS3828</name>
</gene>